<evidence type="ECO:0000259" key="2">
    <source>
        <dbReference type="Pfam" id="PF07929"/>
    </source>
</evidence>
<proteinExistence type="predicted"/>
<name>A0ABR8REV7_9BACI</name>
<dbReference type="InterPro" id="IPR012912">
    <property type="entry name" value="Plasmid_pRiA4b_Orf3-like"/>
</dbReference>
<reference evidence="3 4" key="1">
    <citation type="submission" date="2020-08" db="EMBL/GenBank/DDBJ databases">
        <title>A Genomic Blueprint of the Chicken Gut Microbiome.</title>
        <authorList>
            <person name="Gilroy R."/>
            <person name="Ravi A."/>
            <person name="Getino M."/>
            <person name="Pursley I."/>
            <person name="Horton D.L."/>
            <person name="Alikhan N.-F."/>
            <person name="Baker D."/>
            <person name="Gharbi K."/>
            <person name="Hall N."/>
            <person name="Watson M."/>
            <person name="Adriaenssens E.M."/>
            <person name="Foster-Nyarko E."/>
            <person name="Jarju S."/>
            <person name="Secka A."/>
            <person name="Antonio M."/>
            <person name="Oren A."/>
            <person name="Chaudhuri R."/>
            <person name="La Ragione R.M."/>
            <person name="Hildebrand F."/>
            <person name="Pallen M.J."/>
        </authorList>
    </citation>
    <scope>NUCLEOTIDE SEQUENCE [LARGE SCALE GENOMIC DNA]</scope>
    <source>
        <strain evidence="3 4">Sa2BUA9</strain>
    </source>
</reference>
<protein>
    <submittedName>
        <fullName evidence="3">SEC-C domain-containing protein</fullName>
    </submittedName>
</protein>
<dbReference type="PANTHER" id="PTHR41878">
    <property type="entry name" value="LEXA REPRESSOR-RELATED"/>
    <property type="match status" value="1"/>
</dbReference>
<dbReference type="InterPro" id="IPR004027">
    <property type="entry name" value="SEC_C_motif"/>
</dbReference>
<dbReference type="EMBL" id="JACSQO010000016">
    <property type="protein sequence ID" value="MBD7946322.1"/>
    <property type="molecule type" value="Genomic_DNA"/>
</dbReference>
<dbReference type="SUPFAM" id="SSF103642">
    <property type="entry name" value="Sec-C motif"/>
    <property type="match status" value="1"/>
</dbReference>
<dbReference type="Proteomes" id="UP000640786">
    <property type="component" value="Unassembled WGS sequence"/>
</dbReference>
<dbReference type="Gene3D" id="3.10.450.50">
    <property type="match status" value="1"/>
</dbReference>
<feature type="region of interest" description="Disordered" evidence="1">
    <location>
        <begin position="427"/>
        <end position="459"/>
    </location>
</feature>
<accession>A0ABR8REV7</accession>
<feature type="domain" description="Plasmid pRiA4b Orf3-like" evidence="2">
    <location>
        <begin position="2"/>
        <end position="181"/>
    </location>
</feature>
<evidence type="ECO:0000313" key="3">
    <source>
        <dbReference type="EMBL" id="MBD7946322.1"/>
    </source>
</evidence>
<dbReference type="RefSeq" id="WP_191697949.1">
    <property type="nucleotide sequence ID" value="NZ_JACSQO010000016.1"/>
</dbReference>
<dbReference type="Pfam" id="PF07929">
    <property type="entry name" value="PRiA4_ORF3"/>
    <property type="match status" value="1"/>
</dbReference>
<dbReference type="Pfam" id="PF02810">
    <property type="entry name" value="SEC-C"/>
    <property type="match status" value="1"/>
</dbReference>
<evidence type="ECO:0000256" key="1">
    <source>
        <dbReference type="SAM" id="MobiDB-lite"/>
    </source>
</evidence>
<dbReference type="Gene3D" id="3.10.290.30">
    <property type="entry name" value="MM3350-like"/>
    <property type="match status" value="1"/>
</dbReference>
<keyword evidence="4" id="KW-1185">Reference proteome</keyword>
<comment type="caution">
    <text evidence="3">The sequence shown here is derived from an EMBL/GenBank/DDBJ whole genome shotgun (WGS) entry which is preliminary data.</text>
</comment>
<dbReference type="InterPro" id="IPR024047">
    <property type="entry name" value="MM3350-like_sf"/>
</dbReference>
<gene>
    <name evidence="3" type="ORF">H9650_19660</name>
</gene>
<organism evidence="3 4">
    <name type="scientific">Psychrobacillus faecigallinarum</name>
    <dbReference type="NCBI Taxonomy" id="2762235"/>
    <lineage>
        <taxon>Bacteria</taxon>
        <taxon>Bacillati</taxon>
        <taxon>Bacillota</taxon>
        <taxon>Bacilli</taxon>
        <taxon>Bacillales</taxon>
        <taxon>Bacillaceae</taxon>
        <taxon>Psychrobacillus</taxon>
    </lineage>
</organism>
<evidence type="ECO:0000313" key="4">
    <source>
        <dbReference type="Proteomes" id="UP000640786"/>
    </source>
</evidence>
<sequence length="459" mass="53552">MKAYILKLSFEHVDPKVWRRIVLPADATFNRLHETIQYVTNFRSMMEPYHSFAIETNDKYITNDEAIIQKYKGKKYEGKEVKQPTRIKIDKYLQEKGYLIYNYDFEDDWRILIELEEIVEDYYFGYPTILDGEGMAPPEDIGGPIGFSEFKKIMANPNHPDYLHMYGWAEHQEFKPFDKDKLNELLKNVKYKKTEWEKIDHDNYLVLTDKYRGGESTILENSENTEAILKYTVACINLYGIIDFSKFLDIYNSQNVKALTRNELLSFIDKSSEQLQNQFVTVNSDEFVHTSINSNDYEILKESSVGKPYYVPAKEELLRYADPNYYEETIYQEKLASMMQKDLFGGSTLMIKENMDQLIRDMRTVGSSINTVVQKFAVRHNIQDQEMFNEYVQAIAFVSVTTRLWGNRGHTPHEITLMEQPNLKAVPAAPESKQTDKKVGRNDPCPCGSGKKYKKCCGK</sequence>
<dbReference type="SUPFAM" id="SSF159941">
    <property type="entry name" value="MM3350-like"/>
    <property type="match status" value="1"/>
</dbReference>
<dbReference type="PANTHER" id="PTHR41878:SF1">
    <property type="entry name" value="TNPR PROTEIN"/>
    <property type="match status" value="1"/>
</dbReference>